<dbReference type="Proteomes" id="UP000223913">
    <property type="component" value="Unassembled WGS sequence"/>
</dbReference>
<dbReference type="Pfam" id="PF13439">
    <property type="entry name" value="Glyco_transf_4"/>
    <property type="match status" value="1"/>
</dbReference>
<dbReference type="InterPro" id="IPR001296">
    <property type="entry name" value="Glyco_trans_1"/>
</dbReference>
<dbReference type="EMBL" id="PDUD01000021">
    <property type="protein sequence ID" value="PHN05523.1"/>
    <property type="molecule type" value="Genomic_DNA"/>
</dbReference>
<dbReference type="PANTHER" id="PTHR12526:SF595">
    <property type="entry name" value="BLL5217 PROTEIN"/>
    <property type="match status" value="1"/>
</dbReference>
<accession>A0A2D0NCM9</accession>
<comment type="caution">
    <text evidence="3">The sequence shown here is derived from an EMBL/GenBank/DDBJ whole genome shotgun (WGS) entry which is preliminary data.</text>
</comment>
<dbReference type="InterPro" id="IPR028098">
    <property type="entry name" value="Glyco_trans_4-like_N"/>
</dbReference>
<feature type="domain" description="Glycosyl transferase family 1" evidence="1">
    <location>
        <begin position="165"/>
        <end position="301"/>
    </location>
</feature>
<dbReference type="SUPFAM" id="SSF53756">
    <property type="entry name" value="UDP-Glycosyltransferase/glycogen phosphorylase"/>
    <property type="match status" value="1"/>
</dbReference>
<dbReference type="Pfam" id="PF00534">
    <property type="entry name" value="Glycos_transf_1"/>
    <property type="match status" value="1"/>
</dbReference>
<sequence>MKVAVLAPIAWRTPPRRYGPWEQVAANVADGMVAAGLDVTLFATADSFTDGKLQAIVPKGYAETPEADPKVLEYQHISFAMEQAGDFDLIHNHFDFMPLAYSRLISTPIITTIHGFSSPKILPVYQRFNDIGHYVSISGADRSPELDYIGTVYNGIDTDDFTFNAKPEDYLLYFGRIHPDKGTSEAVQIAQLSERRLIISGLIQDQDYFDRRIAPYLDDEQIMYVGNSGPEKRDELLSGALALLHPISFEEPFGLSVAEAMCCGTPVVAFKKGSMPELIENGKTGFLVKDVDAAVAVIEKIGGISRHYTAKRARKLFSRERMIEDYLQLYEEVLRARVLYT</sequence>
<dbReference type="CDD" id="cd03802">
    <property type="entry name" value="GT4_AviGT4-like"/>
    <property type="match status" value="1"/>
</dbReference>
<feature type="domain" description="Glycosyltransferase subfamily 4-like N-terminal" evidence="2">
    <location>
        <begin position="22"/>
        <end position="159"/>
    </location>
</feature>
<evidence type="ECO:0000313" key="3">
    <source>
        <dbReference type="EMBL" id="PHN05523.1"/>
    </source>
</evidence>
<dbReference type="OrthoDB" id="9801573at2"/>
<keyword evidence="3" id="KW-0808">Transferase</keyword>
<dbReference type="PANTHER" id="PTHR12526">
    <property type="entry name" value="GLYCOSYLTRANSFERASE"/>
    <property type="match status" value="1"/>
</dbReference>
<proteinExistence type="predicted"/>
<reference evidence="3 4" key="1">
    <citation type="submission" date="2017-10" db="EMBL/GenBank/DDBJ databases">
        <title>The draft genome sequence of Lewinella nigricans NBRC 102662.</title>
        <authorList>
            <person name="Wang K."/>
        </authorList>
    </citation>
    <scope>NUCLEOTIDE SEQUENCE [LARGE SCALE GENOMIC DNA]</scope>
    <source>
        <strain evidence="3 4">NBRC 102662</strain>
    </source>
</reference>
<dbReference type="AlphaFoldDB" id="A0A2D0NCM9"/>
<gene>
    <name evidence="3" type="ORF">CRP01_16145</name>
</gene>
<evidence type="ECO:0000259" key="1">
    <source>
        <dbReference type="Pfam" id="PF00534"/>
    </source>
</evidence>
<dbReference type="RefSeq" id="WP_099151099.1">
    <property type="nucleotide sequence ID" value="NZ_PDUD01000021.1"/>
</dbReference>
<keyword evidence="4" id="KW-1185">Reference proteome</keyword>
<organism evidence="3 4">
    <name type="scientific">Flavilitoribacter nigricans (strain ATCC 23147 / DSM 23189 / NBRC 102662 / NCIMB 1420 / SS-2)</name>
    <name type="common">Lewinella nigricans</name>
    <dbReference type="NCBI Taxonomy" id="1122177"/>
    <lineage>
        <taxon>Bacteria</taxon>
        <taxon>Pseudomonadati</taxon>
        <taxon>Bacteroidota</taxon>
        <taxon>Saprospiria</taxon>
        <taxon>Saprospirales</taxon>
        <taxon>Lewinellaceae</taxon>
        <taxon>Flavilitoribacter</taxon>
    </lineage>
</organism>
<evidence type="ECO:0000259" key="2">
    <source>
        <dbReference type="Pfam" id="PF13439"/>
    </source>
</evidence>
<name>A0A2D0NCM9_FLAN2</name>
<protein>
    <submittedName>
        <fullName evidence="3">Glycosyl transferase</fullName>
    </submittedName>
</protein>
<dbReference type="GO" id="GO:0016757">
    <property type="term" value="F:glycosyltransferase activity"/>
    <property type="evidence" value="ECO:0007669"/>
    <property type="project" value="InterPro"/>
</dbReference>
<dbReference type="Gene3D" id="3.40.50.2000">
    <property type="entry name" value="Glycogen Phosphorylase B"/>
    <property type="match status" value="2"/>
</dbReference>
<evidence type="ECO:0000313" key="4">
    <source>
        <dbReference type="Proteomes" id="UP000223913"/>
    </source>
</evidence>